<keyword evidence="5" id="KW-1185">Reference proteome</keyword>
<dbReference type="GO" id="GO:0006307">
    <property type="term" value="P:DNA alkylation repair"/>
    <property type="evidence" value="ECO:0007669"/>
    <property type="project" value="InterPro"/>
</dbReference>
<accession>A0AAD5E678</accession>
<dbReference type="SUPFAM" id="SSF54791">
    <property type="entry name" value="Eukaryotic type KH-domain (KH-domain type I)"/>
    <property type="match status" value="1"/>
</dbReference>
<dbReference type="Pfam" id="PF00013">
    <property type="entry name" value="KH_1"/>
    <property type="match status" value="1"/>
</dbReference>
<dbReference type="GO" id="GO:0005634">
    <property type="term" value="C:nucleus"/>
    <property type="evidence" value="ECO:0007669"/>
    <property type="project" value="TreeGrafter"/>
</dbReference>
<reference evidence="4" key="1">
    <citation type="submission" date="2021-06" db="EMBL/GenBank/DDBJ databases">
        <authorList>
            <consortium name="DOE Joint Genome Institute"/>
            <person name="Mondo S.J."/>
            <person name="Amses K.R."/>
            <person name="Simmons D.R."/>
            <person name="Longcore J.E."/>
            <person name="Seto K."/>
            <person name="Alves G.H."/>
            <person name="Bonds A.E."/>
            <person name="Quandt C.A."/>
            <person name="Davis W.J."/>
            <person name="Chang Y."/>
            <person name="Letcher P.M."/>
            <person name="Powell M.J."/>
            <person name="Kuo A."/>
            <person name="Labutti K."/>
            <person name="Pangilinan J."/>
            <person name="Andreopoulos W."/>
            <person name="Tritt A."/>
            <person name="Riley R."/>
            <person name="Hundley H."/>
            <person name="Johnson J."/>
            <person name="Lipzen A."/>
            <person name="Barry K."/>
            <person name="Berbee M.L."/>
            <person name="Buchler N.E."/>
            <person name="Grigoriev I.V."/>
            <person name="Spatafora J.W."/>
            <person name="Stajich J.E."/>
            <person name="James T.Y."/>
        </authorList>
    </citation>
    <scope>NUCLEOTIDE SEQUENCE</scope>
    <source>
        <strain evidence="4">AG</strain>
    </source>
</reference>
<name>A0AAD5E678_UMBRA</name>
<dbReference type="PIRSF" id="PIRSF027019">
    <property type="entry name" value="Euk_LigT"/>
    <property type="match status" value="1"/>
</dbReference>
<dbReference type="InterPro" id="IPR009210">
    <property type="entry name" value="ASCC1"/>
</dbReference>
<organism evidence="4 5">
    <name type="scientific">Umbelopsis ramanniana AG</name>
    <dbReference type="NCBI Taxonomy" id="1314678"/>
    <lineage>
        <taxon>Eukaryota</taxon>
        <taxon>Fungi</taxon>
        <taxon>Fungi incertae sedis</taxon>
        <taxon>Mucoromycota</taxon>
        <taxon>Mucoromycotina</taxon>
        <taxon>Umbelopsidomycetes</taxon>
        <taxon>Umbelopsidales</taxon>
        <taxon>Umbelopsidaceae</taxon>
        <taxon>Umbelopsis</taxon>
    </lineage>
</organism>
<dbReference type="Gene3D" id="3.90.1140.10">
    <property type="entry name" value="Cyclic phosphodiesterase"/>
    <property type="match status" value="1"/>
</dbReference>
<dbReference type="SUPFAM" id="SSF55144">
    <property type="entry name" value="LigT-like"/>
    <property type="match status" value="1"/>
</dbReference>
<sequence length="349" mass="39130">MSKLVAKSLQGFNVVTVQGRHYRVAAASMDYQGDRAPASKPEKRHPESQVEDDTELHTWVEHPVSRSMHGYIIGKGGSTLKRLKHETGTRIDVVKGEDFVKIKGTDENIEQARQAIDALVKESIDKAQATHFLAFPIQSPLVSRRLEEFYKILGSPSFKEDGITPESIAPIPSLHITLGVMKLMGQSEIEAAVRFLKESAAETINQLIGERGLTVRLKKLDIMQGEPAKARVLYIHIQDESENKILNELCASLRNQMMEAGLLEKEKRPYKMHMTLIKKTGTKPKHHHEEEEEAQSDSHGWFDARGLLKEFRGMDLGTVTLDSVHIMKMGQNKLGQYKSEGAVMLDSAL</sequence>
<reference evidence="4" key="2">
    <citation type="journal article" date="2022" name="Proc. Natl. Acad. Sci. U.S.A.">
        <title>Diploid-dominant life cycles characterize the early evolution of Fungi.</title>
        <authorList>
            <person name="Amses K.R."/>
            <person name="Simmons D.R."/>
            <person name="Longcore J.E."/>
            <person name="Mondo S.J."/>
            <person name="Seto K."/>
            <person name="Jeronimo G.H."/>
            <person name="Bonds A.E."/>
            <person name="Quandt C.A."/>
            <person name="Davis W.J."/>
            <person name="Chang Y."/>
            <person name="Federici B.A."/>
            <person name="Kuo A."/>
            <person name="LaButti K."/>
            <person name="Pangilinan J."/>
            <person name="Andreopoulos W."/>
            <person name="Tritt A."/>
            <person name="Riley R."/>
            <person name="Hundley H."/>
            <person name="Johnson J."/>
            <person name="Lipzen A."/>
            <person name="Barry K."/>
            <person name="Lang B.F."/>
            <person name="Cuomo C.A."/>
            <person name="Buchler N.E."/>
            <person name="Grigoriev I.V."/>
            <person name="Spatafora J.W."/>
            <person name="Stajich J.E."/>
            <person name="James T.Y."/>
        </authorList>
    </citation>
    <scope>NUCLEOTIDE SEQUENCE</scope>
    <source>
        <strain evidence="4">AG</strain>
    </source>
</reference>
<dbReference type="CDD" id="cd00105">
    <property type="entry name" value="KH-I"/>
    <property type="match status" value="1"/>
</dbReference>
<comment type="caution">
    <text evidence="4">The sequence shown here is derived from an EMBL/GenBank/DDBJ whole genome shotgun (WGS) entry which is preliminary data.</text>
</comment>
<feature type="domain" description="K Homology" evidence="3">
    <location>
        <begin position="56"/>
        <end position="121"/>
    </location>
</feature>
<keyword evidence="1" id="KW-0694">RNA-binding</keyword>
<dbReference type="EMBL" id="MU620956">
    <property type="protein sequence ID" value="KAI8576400.1"/>
    <property type="molecule type" value="Genomic_DNA"/>
</dbReference>
<dbReference type="InterPro" id="IPR036612">
    <property type="entry name" value="KH_dom_type_1_sf"/>
</dbReference>
<dbReference type="InterPro" id="IPR004088">
    <property type="entry name" value="KH_dom_type_1"/>
</dbReference>
<evidence type="ECO:0000256" key="1">
    <source>
        <dbReference type="PROSITE-ProRule" id="PRU00117"/>
    </source>
</evidence>
<dbReference type="Gene3D" id="3.30.1370.10">
    <property type="entry name" value="K Homology domain, type 1"/>
    <property type="match status" value="1"/>
</dbReference>
<dbReference type="GO" id="GO:0003723">
    <property type="term" value="F:RNA binding"/>
    <property type="evidence" value="ECO:0007669"/>
    <property type="project" value="UniProtKB-UniRule"/>
</dbReference>
<evidence type="ECO:0000256" key="2">
    <source>
        <dbReference type="SAM" id="MobiDB-lite"/>
    </source>
</evidence>
<dbReference type="PANTHER" id="PTHR13360">
    <property type="entry name" value="ACTIVATING SIGNAL COINTEGRATOR 1 COMPLEX SUBUNIT 1"/>
    <property type="match status" value="1"/>
</dbReference>
<gene>
    <name evidence="4" type="ORF">K450DRAFT_257106</name>
</gene>
<dbReference type="GeneID" id="75916952"/>
<dbReference type="InterPro" id="IPR009097">
    <property type="entry name" value="Cyclic_Pdiesterase"/>
</dbReference>
<protein>
    <recommendedName>
        <fullName evidence="3">K Homology domain-containing protein</fullName>
    </recommendedName>
</protein>
<dbReference type="Pfam" id="PF10469">
    <property type="entry name" value="AKAP7_NLS"/>
    <property type="match status" value="1"/>
</dbReference>
<evidence type="ECO:0000259" key="3">
    <source>
        <dbReference type="SMART" id="SM00322"/>
    </source>
</evidence>
<dbReference type="PROSITE" id="PS50084">
    <property type="entry name" value="KH_TYPE_1"/>
    <property type="match status" value="1"/>
</dbReference>
<evidence type="ECO:0000313" key="4">
    <source>
        <dbReference type="EMBL" id="KAI8576400.1"/>
    </source>
</evidence>
<evidence type="ECO:0000313" key="5">
    <source>
        <dbReference type="Proteomes" id="UP001206595"/>
    </source>
</evidence>
<dbReference type="Proteomes" id="UP001206595">
    <property type="component" value="Unassembled WGS sequence"/>
</dbReference>
<dbReference type="InterPro" id="IPR019510">
    <property type="entry name" value="AKAP7-like_phosphoesterase"/>
</dbReference>
<dbReference type="RefSeq" id="XP_051441404.1">
    <property type="nucleotide sequence ID" value="XM_051591609.1"/>
</dbReference>
<proteinExistence type="predicted"/>
<dbReference type="GO" id="GO:0006355">
    <property type="term" value="P:regulation of DNA-templated transcription"/>
    <property type="evidence" value="ECO:0007669"/>
    <property type="project" value="TreeGrafter"/>
</dbReference>
<dbReference type="InterPro" id="IPR004087">
    <property type="entry name" value="KH_dom"/>
</dbReference>
<feature type="region of interest" description="Disordered" evidence="2">
    <location>
        <begin position="29"/>
        <end position="55"/>
    </location>
</feature>
<dbReference type="SMART" id="SM00322">
    <property type="entry name" value="KH"/>
    <property type="match status" value="1"/>
</dbReference>
<dbReference type="PANTHER" id="PTHR13360:SF1">
    <property type="entry name" value="ACTIVATING SIGNAL COINTEGRATOR 1 COMPLEX SUBUNIT 1"/>
    <property type="match status" value="1"/>
</dbReference>
<dbReference type="AlphaFoldDB" id="A0AAD5E678"/>